<accession>A0A7K1GK71</accession>
<dbReference type="PIRSF" id="PIRSF008502">
    <property type="entry name" value="UCP008502"/>
    <property type="match status" value="1"/>
</dbReference>
<evidence type="ECO:0000313" key="1">
    <source>
        <dbReference type="EMBL" id="MTH29285.1"/>
    </source>
</evidence>
<dbReference type="RefSeq" id="WP_155035264.1">
    <property type="nucleotide sequence ID" value="NZ_JAYMMG010000027.1"/>
</dbReference>
<dbReference type="EMBL" id="WMJY01000008">
    <property type="protein sequence ID" value="MTH29285.1"/>
    <property type="molecule type" value="Genomic_DNA"/>
</dbReference>
<dbReference type="PANTHER" id="PTHR36439">
    <property type="entry name" value="BLL4334 PROTEIN"/>
    <property type="match status" value="1"/>
</dbReference>
<dbReference type="SUPFAM" id="SSF160379">
    <property type="entry name" value="SP0830-like"/>
    <property type="match status" value="1"/>
</dbReference>
<dbReference type="OrthoDB" id="9806494at2"/>
<evidence type="ECO:0000313" key="2">
    <source>
        <dbReference type="Proteomes" id="UP000488936"/>
    </source>
</evidence>
<dbReference type="Gene3D" id="3.30.70.1280">
    <property type="entry name" value="SP0830-like domains"/>
    <property type="match status" value="1"/>
</dbReference>
<comment type="caution">
    <text evidence="1">The sequence shown here is derived from an EMBL/GenBank/DDBJ whole genome shotgun (WGS) entry which is preliminary data.</text>
</comment>
<gene>
    <name evidence="1" type="ORF">GJV77_05030</name>
</gene>
<organism evidence="1 2">
    <name type="scientific">Myroides pelagicus</name>
    <dbReference type="NCBI Taxonomy" id="270914"/>
    <lineage>
        <taxon>Bacteria</taxon>
        <taxon>Pseudomonadati</taxon>
        <taxon>Bacteroidota</taxon>
        <taxon>Flavobacteriia</taxon>
        <taxon>Flavobacteriales</taxon>
        <taxon>Flavobacteriaceae</taxon>
        <taxon>Myroides</taxon>
    </lineage>
</organism>
<protein>
    <submittedName>
        <fullName evidence="1">DUF1697 domain-containing protein</fullName>
    </submittedName>
</protein>
<dbReference type="Proteomes" id="UP000488936">
    <property type="component" value="Unassembled WGS sequence"/>
</dbReference>
<dbReference type="Gene3D" id="3.30.70.1260">
    <property type="entry name" value="bacterial protein sp0830 like"/>
    <property type="match status" value="1"/>
</dbReference>
<reference evidence="1 2" key="1">
    <citation type="journal article" date="2006" name="Int. J. Syst. Evol. Microbiol.">
        <title>Myroides pelagicus sp. nov., isolated from seawater in Thailand.</title>
        <authorList>
            <person name="Yoon J."/>
            <person name="Maneerat S."/>
            <person name="Kawai F."/>
            <person name="Yokota A."/>
        </authorList>
    </citation>
    <scope>NUCLEOTIDE SEQUENCE [LARGE SCALE GENOMIC DNA]</scope>
    <source>
        <strain evidence="1 2">SM1T</strain>
    </source>
</reference>
<dbReference type="PANTHER" id="PTHR36439:SF1">
    <property type="entry name" value="DUF1697 DOMAIN-CONTAINING PROTEIN"/>
    <property type="match status" value="1"/>
</dbReference>
<dbReference type="AlphaFoldDB" id="A0A7K1GK71"/>
<name>A0A7K1GK71_9FLAO</name>
<dbReference type="Pfam" id="PF08002">
    <property type="entry name" value="DUF1697"/>
    <property type="match status" value="1"/>
</dbReference>
<proteinExistence type="predicted"/>
<sequence>MKTYITLLRGINVSGKNIIKIEALKSLCTTLGLQNIKTYIQSGNIVYQTTTQDPHALSLKIHQTIRDNFGLNISILTMSSEQFEDIVNQNPYNTTDELSKLYISFINSPPQLNHLDSLNEKKADTELIHITTSAVYLVAAIGYGKTKITNTLIENKLKVTATTRNYKTCLKLIELSKT</sequence>
<dbReference type="InterPro" id="IPR012545">
    <property type="entry name" value="DUF1697"/>
</dbReference>
<keyword evidence="2" id="KW-1185">Reference proteome</keyword>